<keyword evidence="2" id="KW-1133">Transmembrane helix</keyword>
<dbReference type="SUPFAM" id="SSF52540">
    <property type="entry name" value="P-loop containing nucleoside triphosphate hydrolases"/>
    <property type="match status" value="1"/>
</dbReference>
<dbReference type="Proteomes" id="UP001183176">
    <property type="component" value="Unassembled WGS sequence"/>
</dbReference>
<keyword evidence="5" id="KW-0238">DNA-binding</keyword>
<evidence type="ECO:0000259" key="3">
    <source>
        <dbReference type="Pfam" id="PF01935"/>
    </source>
</evidence>
<dbReference type="Pfam" id="PF12696">
    <property type="entry name" value="TraG-D_C"/>
    <property type="match status" value="1"/>
</dbReference>
<feature type="compositionally biased region" description="Low complexity" evidence="1">
    <location>
        <begin position="13"/>
        <end position="23"/>
    </location>
</feature>
<feature type="compositionally biased region" description="Polar residues" evidence="1">
    <location>
        <begin position="844"/>
        <end position="859"/>
    </location>
</feature>
<dbReference type="PANTHER" id="PTHR30121">
    <property type="entry name" value="UNCHARACTERIZED PROTEIN YJGR-RELATED"/>
    <property type="match status" value="1"/>
</dbReference>
<proteinExistence type="predicted"/>
<dbReference type="CDD" id="cd01127">
    <property type="entry name" value="TrwB_TraG_TraD_VirD4"/>
    <property type="match status" value="2"/>
</dbReference>
<dbReference type="InterPro" id="IPR032689">
    <property type="entry name" value="TraG-D_C"/>
</dbReference>
<dbReference type="PANTHER" id="PTHR30121:SF11">
    <property type="entry name" value="AAA+ ATPASE DOMAIN-CONTAINING PROTEIN"/>
    <property type="match status" value="1"/>
</dbReference>
<dbReference type="InterPro" id="IPR027417">
    <property type="entry name" value="P-loop_NTPase"/>
</dbReference>
<feature type="region of interest" description="Disordered" evidence="1">
    <location>
        <begin position="839"/>
        <end position="882"/>
    </location>
</feature>
<evidence type="ECO:0000313" key="6">
    <source>
        <dbReference type="Proteomes" id="UP001183176"/>
    </source>
</evidence>
<feature type="transmembrane region" description="Helical" evidence="2">
    <location>
        <begin position="67"/>
        <end position="87"/>
    </location>
</feature>
<evidence type="ECO:0000256" key="2">
    <source>
        <dbReference type="SAM" id="Phobius"/>
    </source>
</evidence>
<comment type="caution">
    <text evidence="5">The sequence shown here is derived from an EMBL/GenBank/DDBJ whole genome shotgun (WGS) entry which is preliminary data.</text>
</comment>
<sequence>MNGTSTAIRRSALTASAASHTTTPRPNRASQPPSVPGSPLQRYLRDPGGALQSVVGHLEAWATGPGLVIAPVLLVVVVSVLLARAWWLRRCQQRLGRDARLVAVLPPPAVDPAGAVALWANLVGLLRPAWRRRVSGQPHVGFEYRFTSEGSHIRLWVPGLVPPGMVERAVEAAWPGAHTTTTHLTDTSTRPEVSEAGLVVVGGVLRLARPEALPIRTRFDADPLRALFGAPVGLEPGEEAAVQVLARPVTGRRITRARRTATGLHDGRSARPAGRLLDLITPHTTPPRRGQSATAPGLDRVTALAYGAQDRAVAAKLAGPQFETVIRYAVTAPTPPEPVRGGLAATRDRLRGRAHAIASAFAGYSEHNHYARRRLTHPREVIGARGFPRRGDLLSVPELAALAHLPTDQPVVGLESAGARAVPPPPGIPTPTPGNAQGVKPLGAADTGHRRPVGLTVADARHHLHVLGATGSGKSTLMGQLILADATARRGVVVIDPKGDLVTDLLDRLPAETADRVFLFDADARTGTPCLNPLDPGPAGVSVETSVDNLTSIFARVYSRFWGPRTEDVLRAACLTLRAQPGTPTLAQLPGLLAEPATRARAVAHVNDEVLRGFWDWYEHLSPGAQAQAVAPLLNKLRAFLLRPFVKAAIAGGPSTLDMARVLDDGGICLVRIPKGSLGEDTTRLVGSLVVASVWQATTARAAVAQQQRRDCSLYVDECQNFLNLPYPLEDMLAEARGFRLSMTLAHQHLGQLGRELRDGISANARNKIFFTASPEDARELARHTTPRLGEHDLAHLAGYHAAARLLVHGAEAAPFTLTTTPLRSAVPGRARLLRRAAADNATRHTGSSAATRGPSATPTRAAAAGGDPRWHTSAAGKEERQ</sequence>
<dbReference type="Gene3D" id="3.40.50.300">
    <property type="entry name" value="P-loop containing nucleotide triphosphate hydrolases"/>
    <property type="match status" value="2"/>
</dbReference>
<dbReference type="InterPro" id="IPR002789">
    <property type="entry name" value="HerA_central"/>
</dbReference>
<keyword evidence="2" id="KW-0472">Membrane</keyword>
<feature type="domain" description="TraD/TraG TraM recognition site" evidence="4">
    <location>
        <begin position="713"/>
        <end position="783"/>
    </location>
</feature>
<evidence type="ECO:0000256" key="1">
    <source>
        <dbReference type="SAM" id="MobiDB-lite"/>
    </source>
</evidence>
<gene>
    <name evidence="5" type="ORF">RM423_22395</name>
</gene>
<evidence type="ECO:0000313" key="5">
    <source>
        <dbReference type="EMBL" id="MDT0264124.1"/>
    </source>
</evidence>
<dbReference type="GO" id="GO:0003677">
    <property type="term" value="F:DNA binding"/>
    <property type="evidence" value="ECO:0007669"/>
    <property type="project" value="UniProtKB-KW"/>
</dbReference>
<keyword evidence="6" id="KW-1185">Reference proteome</keyword>
<accession>A0ABU2JI00</accession>
<organism evidence="5 6">
    <name type="scientific">Jatrophihabitans lederbergiae</name>
    <dbReference type="NCBI Taxonomy" id="3075547"/>
    <lineage>
        <taxon>Bacteria</taxon>
        <taxon>Bacillati</taxon>
        <taxon>Actinomycetota</taxon>
        <taxon>Actinomycetes</taxon>
        <taxon>Jatrophihabitantales</taxon>
        <taxon>Jatrophihabitantaceae</taxon>
        <taxon>Jatrophihabitans</taxon>
    </lineage>
</organism>
<dbReference type="InterPro" id="IPR051162">
    <property type="entry name" value="T4SS_component"/>
</dbReference>
<keyword evidence="2" id="KW-0812">Transmembrane</keyword>
<feature type="domain" description="Helicase HerA central" evidence="3">
    <location>
        <begin position="449"/>
        <end position="520"/>
    </location>
</feature>
<feature type="region of interest" description="Disordered" evidence="1">
    <location>
        <begin position="13"/>
        <end position="41"/>
    </location>
</feature>
<dbReference type="EMBL" id="JAVREH010000071">
    <property type="protein sequence ID" value="MDT0264124.1"/>
    <property type="molecule type" value="Genomic_DNA"/>
</dbReference>
<protein>
    <submittedName>
        <fullName evidence="5">Type IV secretion system DNA-binding domain-containing protein</fullName>
    </submittedName>
</protein>
<dbReference type="Pfam" id="PF01935">
    <property type="entry name" value="DUF87"/>
    <property type="match status" value="1"/>
</dbReference>
<evidence type="ECO:0000259" key="4">
    <source>
        <dbReference type="Pfam" id="PF12696"/>
    </source>
</evidence>
<name>A0ABU2JI00_9ACTN</name>
<dbReference type="RefSeq" id="WP_311425267.1">
    <property type="nucleotide sequence ID" value="NZ_JAVREH010000071.1"/>
</dbReference>
<reference evidence="6" key="1">
    <citation type="submission" date="2023-07" db="EMBL/GenBank/DDBJ databases">
        <title>30 novel species of actinomycetes from the DSMZ collection.</title>
        <authorList>
            <person name="Nouioui I."/>
        </authorList>
    </citation>
    <scope>NUCLEOTIDE SEQUENCE [LARGE SCALE GENOMIC DNA]</scope>
    <source>
        <strain evidence="6">DSM 44399</strain>
    </source>
</reference>